<evidence type="ECO:0000313" key="2">
    <source>
        <dbReference type="Proteomes" id="UP000887565"/>
    </source>
</evidence>
<evidence type="ECO:0000313" key="3">
    <source>
        <dbReference type="WBParaSite" id="nRc.2.0.1.t31047-RA"/>
    </source>
</evidence>
<reference evidence="3" key="1">
    <citation type="submission" date="2022-11" db="UniProtKB">
        <authorList>
            <consortium name="WormBaseParasite"/>
        </authorList>
    </citation>
    <scope>IDENTIFICATION</scope>
</reference>
<evidence type="ECO:0000256" key="1">
    <source>
        <dbReference type="SAM" id="MobiDB-lite"/>
    </source>
</evidence>
<organism evidence="2 3">
    <name type="scientific">Romanomermis culicivorax</name>
    <name type="common">Nematode worm</name>
    <dbReference type="NCBI Taxonomy" id="13658"/>
    <lineage>
        <taxon>Eukaryota</taxon>
        <taxon>Metazoa</taxon>
        <taxon>Ecdysozoa</taxon>
        <taxon>Nematoda</taxon>
        <taxon>Enoplea</taxon>
        <taxon>Dorylaimia</taxon>
        <taxon>Mermithida</taxon>
        <taxon>Mermithoidea</taxon>
        <taxon>Mermithidae</taxon>
        <taxon>Romanomermis</taxon>
    </lineage>
</organism>
<dbReference type="AlphaFoldDB" id="A0A915JZG7"/>
<feature type="compositionally biased region" description="Polar residues" evidence="1">
    <location>
        <begin position="14"/>
        <end position="32"/>
    </location>
</feature>
<accession>A0A915JZG7</accession>
<sequence length="102" mass="11214">MSSNLPVFPEAMLTSESPKKTPTQAPTQASTDTELDKKMAMAMESLVKDIAEKSFAIKTEVRTETDIIQIESNKEDISQTDTTALTTTIKTTSWLTSLSKNL</sequence>
<dbReference type="Proteomes" id="UP000887565">
    <property type="component" value="Unplaced"/>
</dbReference>
<dbReference type="WBParaSite" id="nRc.2.0.1.t31047-RA">
    <property type="protein sequence ID" value="nRc.2.0.1.t31047-RA"/>
    <property type="gene ID" value="nRc.2.0.1.g31047"/>
</dbReference>
<feature type="region of interest" description="Disordered" evidence="1">
    <location>
        <begin position="1"/>
        <end position="33"/>
    </location>
</feature>
<protein>
    <submittedName>
        <fullName evidence="3">Uncharacterized protein</fullName>
    </submittedName>
</protein>
<name>A0A915JZG7_ROMCU</name>
<proteinExistence type="predicted"/>
<keyword evidence="2" id="KW-1185">Reference proteome</keyword>